<accession>L5JWF4</accession>
<feature type="region of interest" description="Disordered" evidence="1">
    <location>
        <begin position="93"/>
        <end position="115"/>
    </location>
</feature>
<reference evidence="3" key="1">
    <citation type="journal article" date="2013" name="Science">
        <title>Comparative analysis of bat genomes provides insight into the evolution of flight and immunity.</title>
        <authorList>
            <person name="Zhang G."/>
            <person name="Cowled C."/>
            <person name="Shi Z."/>
            <person name="Huang Z."/>
            <person name="Bishop-Lilly K.A."/>
            <person name="Fang X."/>
            <person name="Wynne J.W."/>
            <person name="Xiong Z."/>
            <person name="Baker M.L."/>
            <person name="Zhao W."/>
            <person name="Tachedjian M."/>
            <person name="Zhu Y."/>
            <person name="Zhou P."/>
            <person name="Jiang X."/>
            <person name="Ng J."/>
            <person name="Yang L."/>
            <person name="Wu L."/>
            <person name="Xiao J."/>
            <person name="Feng Y."/>
            <person name="Chen Y."/>
            <person name="Sun X."/>
            <person name="Zhang Y."/>
            <person name="Marsh G.A."/>
            <person name="Crameri G."/>
            <person name="Broder C.C."/>
            <person name="Frey K.G."/>
            <person name="Wang L.F."/>
            <person name="Wang J."/>
        </authorList>
    </citation>
    <scope>NUCLEOTIDE SEQUENCE [LARGE SCALE GENOMIC DNA]</scope>
</reference>
<evidence type="ECO:0000313" key="2">
    <source>
        <dbReference type="EMBL" id="ELK02816.1"/>
    </source>
</evidence>
<gene>
    <name evidence="2" type="ORF">PAL_GLEAN10005450</name>
</gene>
<evidence type="ECO:0000313" key="3">
    <source>
        <dbReference type="Proteomes" id="UP000010552"/>
    </source>
</evidence>
<proteinExistence type="predicted"/>
<protein>
    <submittedName>
        <fullName evidence="2">Uncharacterized protein</fullName>
    </submittedName>
</protein>
<dbReference type="Proteomes" id="UP000010552">
    <property type="component" value="Unassembled WGS sequence"/>
</dbReference>
<dbReference type="EMBL" id="KB031119">
    <property type="protein sequence ID" value="ELK02816.1"/>
    <property type="molecule type" value="Genomic_DNA"/>
</dbReference>
<evidence type="ECO:0000256" key="1">
    <source>
        <dbReference type="SAM" id="MobiDB-lite"/>
    </source>
</evidence>
<keyword evidence="3" id="KW-1185">Reference proteome</keyword>
<name>L5JWF4_PTEAL</name>
<organism evidence="2 3">
    <name type="scientific">Pteropus alecto</name>
    <name type="common">Black flying fox</name>
    <dbReference type="NCBI Taxonomy" id="9402"/>
    <lineage>
        <taxon>Eukaryota</taxon>
        <taxon>Metazoa</taxon>
        <taxon>Chordata</taxon>
        <taxon>Craniata</taxon>
        <taxon>Vertebrata</taxon>
        <taxon>Euteleostomi</taxon>
        <taxon>Mammalia</taxon>
        <taxon>Eutheria</taxon>
        <taxon>Laurasiatheria</taxon>
        <taxon>Chiroptera</taxon>
        <taxon>Yinpterochiroptera</taxon>
        <taxon>Pteropodoidea</taxon>
        <taxon>Pteropodidae</taxon>
        <taxon>Pteropodinae</taxon>
        <taxon>Pteropus</taxon>
    </lineage>
</organism>
<dbReference type="InParanoid" id="L5JWF4"/>
<sequence length="115" mass="12501">MKTGWLRPESVKKIIESAHWWFSKLAVEGAGRVAVGEVGLLPQEAAELGETLPAGLPETGLHLSPLLPATRGHGDIALARRWDRAQPLPGWAREGEEEKARASGRLLLRTPNVGR</sequence>
<dbReference type="AlphaFoldDB" id="L5JWF4"/>